<evidence type="ECO:0000259" key="10">
    <source>
        <dbReference type="Pfam" id="PF25019"/>
    </source>
</evidence>
<evidence type="ECO:0000259" key="9">
    <source>
        <dbReference type="Pfam" id="PF23559"/>
    </source>
</evidence>
<keyword evidence="5" id="KW-0611">Plant defense</keyword>
<feature type="domain" description="Disease resistance N-terminal" evidence="8">
    <location>
        <begin position="35"/>
        <end position="101"/>
    </location>
</feature>
<dbReference type="PRINTS" id="PR00364">
    <property type="entry name" value="DISEASERSIST"/>
</dbReference>
<dbReference type="OrthoDB" id="617360at2759"/>
<keyword evidence="6" id="KW-0067">ATP-binding</keyword>
<dbReference type="Gene3D" id="1.10.10.10">
    <property type="entry name" value="Winged helix-like DNA-binding domain superfamily/Winged helix DNA-binding domain"/>
    <property type="match status" value="1"/>
</dbReference>
<dbReference type="Proteomes" id="UP000324897">
    <property type="component" value="Chromosome 2"/>
</dbReference>
<evidence type="ECO:0000259" key="8">
    <source>
        <dbReference type="Pfam" id="PF18052"/>
    </source>
</evidence>
<dbReference type="Gene3D" id="3.80.10.10">
    <property type="entry name" value="Ribonuclease Inhibitor"/>
    <property type="match status" value="2"/>
</dbReference>
<protein>
    <recommendedName>
        <fullName evidence="13">AAA+ ATPase domain-containing protein</fullName>
    </recommendedName>
</protein>
<keyword evidence="2" id="KW-0433">Leucine-rich repeat</keyword>
<dbReference type="GO" id="GO:0009626">
    <property type="term" value="P:plant-type hypersensitive response"/>
    <property type="evidence" value="ECO:0007669"/>
    <property type="project" value="UniProtKB-ARBA"/>
</dbReference>
<dbReference type="Pfam" id="PF25019">
    <property type="entry name" value="LRR_R13L1-DRL21"/>
    <property type="match status" value="1"/>
</dbReference>
<feature type="domain" description="R13L1/DRL21-like LRR repeat region" evidence="10">
    <location>
        <begin position="701"/>
        <end position="839"/>
    </location>
</feature>
<evidence type="ECO:0000256" key="2">
    <source>
        <dbReference type="ARBA" id="ARBA00022614"/>
    </source>
</evidence>
<dbReference type="InterPro" id="IPR058922">
    <property type="entry name" value="WHD_DRP"/>
</dbReference>
<organism evidence="11 12">
    <name type="scientific">Eragrostis curvula</name>
    <name type="common">weeping love grass</name>
    <dbReference type="NCBI Taxonomy" id="38414"/>
    <lineage>
        <taxon>Eukaryota</taxon>
        <taxon>Viridiplantae</taxon>
        <taxon>Streptophyta</taxon>
        <taxon>Embryophyta</taxon>
        <taxon>Tracheophyta</taxon>
        <taxon>Spermatophyta</taxon>
        <taxon>Magnoliopsida</taxon>
        <taxon>Liliopsida</taxon>
        <taxon>Poales</taxon>
        <taxon>Poaceae</taxon>
        <taxon>PACMAD clade</taxon>
        <taxon>Chloridoideae</taxon>
        <taxon>Eragrostideae</taxon>
        <taxon>Eragrostidinae</taxon>
        <taxon>Eragrostis</taxon>
    </lineage>
</organism>
<name>A0A5J9UKH6_9POAL</name>
<dbReference type="InterPro" id="IPR032675">
    <property type="entry name" value="LRR_dom_sf"/>
</dbReference>
<evidence type="ECO:0000256" key="4">
    <source>
        <dbReference type="ARBA" id="ARBA00022741"/>
    </source>
</evidence>
<accession>A0A5J9UKH6</accession>
<dbReference type="InterPro" id="IPR002182">
    <property type="entry name" value="NB-ARC"/>
</dbReference>
<keyword evidence="3" id="KW-0677">Repeat</keyword>
<feature type="non-terminal residue" evidence="11">
    <location>
        <position position="1"/>
    </location>
</feature>
<dbReference type="PANTHER" id="PTHR36766:SF64">
    <property type="entry name" value="OS12G0206100 PROTEIN"/>
    <property type="match status" value="1"/>
</dbReference>
<evidence type="ECO:0000256" key="5">
    <source>
        <dbReference type="ARBA" id="ARBA00022821"/>
    </source>
</evidence>
<comment type="caution">
    <text evidence="11">The sequence shown here is derived from an EMBL/GenBank/DDBJ whole genome shotgun (WGS) entry which is preliminary data.</text>
</comment>
<proteinExistence type="inferred from homology"/>
<dbReference type="FunFam" id="1.10.10.10:FF:000322">
    <property type="entry name" value="Probable disease resistance protein At1g63360"/>
    <property type="match status" value="1"/>
</dbReference>
<dbReference type="EMBL" id="RWGY01000013">
    <property type="protein sequence ID" value="TVU23964.1"/>
    <property type="molecule type" value="Genomic_DNA"/>
</dbReference>
<dbReference type="GO" id="GO:0043531">
    <property type="term" value="F:ADP binding"/>
    <property type="evidence" value="ECO:0007669"/>
    <property type="project" value="InterPro"/>
</dbReference>
<gene>
    <name evidence="11" type="ORF">EJB05_26356</name>
</gene>
<evidence type="ECO:0000256" key="3">
    <source>
        <dbReference type="ARBA" id="ARBA00022737"/>
    </source>
</evidence>
<dbReference type="GO" id="GO:0005524">
    <property type="term" value="F:ATP binding"/>
    <property type="evidence" value="ECO:0007669"/>
    <property type="project" value="UniProtKB-KW"/>
</dbReference>
<evidence type="ECO:0000313" key="12">
    <source>
        <dbReference type="Proteomes" id="UP000324897"/>
    </source>
</evidence>
<evidence type="ECO:0008006" key="13">
    <source>
        <dbReference type="Google" id="ProtNLM"/>
    </source>
</evidence>
<dbReference type="InterPro" id="IPR056789">
    <property type="entry name" value="LRR_R13L1-DRL21"/>
</dbReference>
<dbReference type="GO" id="GO:0042742">
    <property type="term" value="P:defense response to bacterium"/>
    <property type="evidence" value="ECO:0007669"/>
    <property type="project" value="UniProtKB-ARBA"/>
</dbReference>
<dbReference type="InterPro" id="IPR036388">
    <property type="entry name" value="WH-like_DNA-bd_sf"/>
</dbReference>
<dbReference type="SUPFAM" id="SSF52058">
    <property type="entry name" value="L domain-like"/>
    <property type="match status" value="1"/>
</dbReference>
<dbReference type="Pfam" id="PF23559">
    <property type="entry name" value="WHD_DRP"/>
    <property type="match status" value="1"/>
</dbReference>
<dbReference type="Gramene" id="TVU23964">
    <property type="protein sequence ID" value="TVU23964"/>
    <property type="gene ID" value="EJB05_26356"/>
</dbReference>
<dbReference type="InterPro" id="IPR027417">
    <property type="entry name" value="P-loop_NTPase"/>
</dbReference>
<dbReference type="PANTHER" id="PTHR36766">
    <property type="entry name" value="PLANT BROAD-SPECTRUM MILDEW RESISTANCE PROTEIN RPW8"/>
    <property type="match status" value="1"/>
</dbReference>
<sequence length="930" mass="105459">MADPVGWGIEVAGWIISPIMSRLLNKGFSYLGFHSSDKLKNLEGKVLQLKLMLEAAEASPCSDSMELWMKELKSAFYGAQDILDSIDYSHLQSRILSQTDCKSGVTCYRCSTKQISGIKTNFKVSTGSRRKLKATLDKIENLVDEGHKLLSLLNLPANGDSINNTMRWPTKTTSAAPRVLGRDRDVETIRGMLRDTPADNEPSSSRNRCYSVIGIHGIPGSGKTTLAQYICEKEREDGYYDLIMWIHVSQNFSVDTIFTEMLEIASGGKRDQLCNLDTLQRELEGKLRGKRFFLVLDDVWYDKSVSEQQLDLLVSPLKAGKRGSSVLVTTRTADAARALGADQNLFALPDLDKEQFFSLFMHYALDGATNDEVLLREHVCIGRKIAEKLGRSPLAARTVAGQLNRRLDIDFWRSALNRDLLDGIIGALSWSYQQLDEHIRQCFTYCSMFPRRYKLQRDELVHLWMAQGFVENGNGTRDIEDIGDDYFHVLLSCSFIQLKQDTNGEEYFTIHDLMHDLAERVAGGDCFRIEKGMEARIPRDVRHLFIESYDIEVFEHILKLENLRTLLIMSSSANNLTSQDFERVIKCLKKLRVVRVGLCSLRAIPPCIGELKHLRYLVLWGSLIPLYEITLPSTFTKLYNLQKFSVPVVAQLHCSSFKEMTNLINLRYLQCANFNFPDVGRLMLLRTIFGFTVRMARGYEIQQLEHLDNLHGTLQIRGLENVRRKEDARQAKLAKKIHLSGLELEWLTNFPRSHSTRGNQDDRNSSNNLLLGCVPFCSHGLAQRACEPQDDIFEALLPPPLITSLSIRNYSGSTYPSWLSGEQTTLESLQFLEFTGCTGSDAPTMVSRHLRTVFISSCNWNSLPQNLERLTSLQNLIVVDCKNILSLPILPVSLKKLTLSFCNSALVEICQTRGHPNWQKISHIPVQFIC</sequence>
<dbReference type="Pfam" id="PF18052">
    <property type="entry name" value="Rx_N"/>
    <property type="match status" value="1"/>
</dbReference>
<evidence type="ECO:0000256" key="1">
    <source>
        <dbReference type="ARBA" id="ARBA00008894"/>
    </source>
</evidence>
<evidence type="ECO:0000256" key="6">
    <source>
        <dbReference type="ARBA" id="ARBA00022840"/>
    </source>
</evidence>
<dbReference type="GO" id="GO:0002758">
    <property type="term" value="P:innate immune response-activating signaling pathway"/>
    <property type="evidence" value="ECO:0007669"/>
    <property type="project" value="UniProtKB-ARBA"/>
</dbReference>
<dbReference type="SUPFAM" id="SSF52540">
    <property type="entry name" value="P-loop containing nucleoside triphosphate hydrolases"/>
    <property type="match status" value="1"/>
</dbReference>
<dbReference type="InterPro" id="IPR041118">
    <property type="entry name" value="Rx_N"/>
</dbReference>
<dbReference type="Pfam" id="PF00931">
    <property type="entry name" value="NB-ARC"/>
    <property type="match status" value="1"/>
</dbReference>
<feature type="domain" description="Disease resistance protein winged helix" evidence="9">
    <location>
        <begin position="448"/>
        <end position="518"/>
    </location>
</feature>
<keyword evidence="12" id="KW-1185">Reference proteome</keyword>
<keyword evidence="4" id="KW-0547">Nucleotide-binding</keyword>
<evidence type="ECO:0000313" key="11">
    <source>
        <dbReference type="EMBL" id="TVU23964.1"/>
    </source>
</evidence>
<evidence type="ECO:0000259" key="7">
    <source>
        <dbReference type="Pfam" id="PF00931"/>
    </source>
</evidence>
<feature type="domain" description="NB-ARC" evidence="7">
    <location>
        <begin position="211"/>
        <end position="366"/>
    </location>
</feature>
<dbReference type="Gene3D" id="3.40.50.300">
    <property type="entry name" value="P-loop containing nucleotide triphosphate hydrolases"/>
    <property type="match status" value="1"/>
</dbReference>
<dbReference type="AlphaFoldDB" id="A0A5J9UKH6"/>
<comment type="similarity">
    <text evidence="1">Belongs to the disease resistance NB-LRR family.</text>
</comment>
<reference evidence="11 12" key="1">
    <citation type="journal article" date="2019" name="Sci. Rep.">
        <title>A high-quality genome of Eragrostis curvula grass provides insights into Poaceae evolution and supports new strategies to enhance forage quality.</title>
        <authorList>
            <person name="Carballo J."/>
            <person name="Santos B.A.C.M."/>
            <person name="Zappacosta D."/>
            <person name="Garbus I."/>
            <person name="Selva J.P."/>
            <person name="Gallo C.A."/>
            <person name="Diaz A."/>
            <person name="Albertini E."/>
            <person name="Caccamo M."/>
            <person name="Echenique V."/>
        </authorList>
    </citation>
    <scope>NUCLEOTIDE SEQUENCE [LARGE SCALE GENOMIC DNA]</scope>
    <source>
        <strain evidence="12">cv. Victoria</strain>
        <tissue evidence="11">Leaf</tissue>
    </source>
</reference>